<feature type="domain" description="Rhodanese" evidence="13">
    <location>
        <begin position="28"/>
        <end position="118"/>
    </location>
</feature>
<dbReference type="GO" id="GO:0008641">
    <property type="term" value="F:ubiquitin-like modifier activating enzyme activity"/>
    <property type="evidence" value="ECO:0007669"/>
    <property type="project" value="InterPro"/>
</dbReference>
<evidence type="ECO:0000256" key="8">
    <source>
        <dbReference type="ARBA" id="ARBA00066884"/>
    </source>
</evidence>
<evidence type="ECO:0000256" key="12">
    <source>
        <dbReference type="ARBA" id="ARBA00078531"/>
    </source>
</evidence>
<evidence type="ECO:0000313" key="14">
    <source>
        <dbReference type="EMBL" id="CAA9584188.1"/>
    </source>
</evidence>
<dbReference type="Gene3D" id="3.40.250.10">
    <property type="entry name" value="Rhodanese-like domain"/>
    <property type="match status" value="1"/>
</dbReference>
<comment type="similarity">
    <text evidence="1">Belongs to the HesA/MoeB/ThiF family.</text>
</comment>
<dbReference type="InterPro" id="IPR001763">
    <property type="entry name" value="Rhodanese-like_dom"/>
</dbReference>
<dbReference type="CDD" id="cd00158">
    <property type="entry name" value="RHOD"/>
    <property type="match status" value="1"/>
</dbReference>
<evidence type="ECO:0000256" key="7">
    <source>
        <dbReference type="ARBA" id="ARBA00063809"/>
    </source>
</evidence>
<sequence>MPSYRDVLDAARRQISEIDVPTARVQVEARAPSILDVREADEVEQGIIPGSIHIPRGFLELRVEDAIPDKDAPVIVYCAGGTRSVLAAKTLADLGYTNVASLAGGFTAWKGEGGDWTQPQTLTPEQRRRYSRHLLIPEIGERGQQALLDARVLLVGAGGLGSPAALYLAAAGVGTLGIVDADEVDESNLQRQVIHTTGRIGTAKVESARVAIEALNPDVSVELHPVRLTKENAVALVSGYDVVLDGSDNFATRYLLNDVCVLLGKPYAHGSIYRFEGQATTFDPRDAEAPCYRCLFPEPPPPELAPSCAEAGVLGLLPGMIGLIQATEVAKLVLGIGTTLSGRLLMYDALGMTFRTLALRKDPACPICGPDRPDSIDAITYTDVSCAIPPARVAVH</sequence>
<dbReference type="SUPFAM" id="SSF69572">
    <property type="entry name" value="Activating enzymes of the ubiquitin-like proteins"/>
    <property type="match status" value="1"/>
</dbReference>
<dbReference type="Pfam" id="PF00581">
    <property type="entry name" value="Rhodanese"/>
    <property type="match status" value="1"/>
</dbReference>
<dbReference type="GO" id="GO:0061605">
    <property type="term" value="F:molybdopterin-synthase adenylyltransferase activity"/>
    <property type="evidence" value="ECO:0007669"/>
    <property type="project" value="UniProtKB-EC"/>
</dbReference>
<dbReference type="FunFam" id="3.40.50.720:FF:000033">
    <property type="entry name" value="Adenylyltransferase and sulfurtransferase MOCS3"/>
    <property type="match status" value="1"/>
</dbReference>
<dbReference type="GO" id="GO:0005524">
    <property type="term" value="F:ATP binding"/>
    <property type="evidence" value="ECO:0007669"/>
    <property type="project" value="UniProtKB-KW"/>
</dbReference>
<keyword evidence="4" id="KW-0067">ATP-binding</keyword>
<name>A0A6J4VVM9_9BACT</name>
<evidence type="ECO:0000256" key="6">
    <source>
        <dbReference type="ARBA" id="ARBA00055169"/>
    </source>
</evidence>
<evidence type="ECO:0000256" key="5">
    <source>
        <dbReference type="ARBA" id="ARBA00052218"/>
    </source>
</evidence>
<comment type="catalytic activity">
    <reaction evidence="5">
        <text>[molybdopterin-synthase sulfur-carrier protein]-C-terminal Gly-Gly + ATP + H(+) = [molybdopterin-synthase sulfur-carrier protein]-C-terminal Gly-Gly-AMP + diphosphate</text>
        <dbReference type="Rhea" id="RHEA:43616"/>
        <dbReference type="Rhea" id="RHEA-COMP:12159"/>
        <dbReference type="Rhea" id="RHEA-COMP:12202"/>
        <dbReference type="ChEBI" id="CHEBI:15378"/>
        <dbReference type="ChEBI" id="CHEBI:30616"/>
        <dbReference type="ChEBI" id="CHEBI:33019"/>
        <dbReference type="ChEBI" id="CHEBI:90618"/>
        <dbReference type="ChEBI" id="CHEBI:90778"/>
        <dbReference type="EC" id="2.7.7.80"/>
    </reaction>
</comment>
<dbReference type="GO" id="GO:0005829">
    <property type="term" value="C:cytosol"/>
    <property type="evidence" value="ECO:0007669"/>
    <property type="project" value="TreeGrafter"/>
</dbReference>
<dbReference type="NCBIfam" id="NF006444">
    <property type="entry name" value="PRK08762.1"/>
    <property type="match status" value="1"/>
</dbReference>
<accession>A0A6J4VVM9</accession>
<dbReference type="Gene3D" id="3.40.50.720">
    <property type="entry name" value="NAD(P)-binding Rossmann-like Domain"/>
    <property type="match status" value="1"/>
</dbReference>
<dbReference type="PANTHER" id="PTHR10953">
    <property type="entry name" value="UBIQUITIN-ACTIVATING ENZYME E1"/>
    <property type="match status" value="1"/>
</dbReference>
<reference evidence="14" key="1">
    <citation type="submission" date="2020-02" db="EMBL/GenBank/DDBJ databases">
        <authorList>
            <person name="Meier V. D."/>
        </authorList>
    </citation>
    <scope>NUCLEOTIDE SEQUENCE</scope>
    <source>
        <strain evidence="14">AVDCRST_MAG87</strain>
    </source>
</reference>
<protein>
    <recommendedName>
        <fullName evidence="9">Molybdopterin-synthase adenylyltransferase</fullName>
        <ecNumber evidence="8">2.7.7.80</ecNumber>
    </recommendedName>
    <alternativeName>
        <fullName evidence="12">MoaD protein adenylase</fullName>
    </alternativeName>
    <alternativeName>
        <fullName evidence="10">Molybdopterin-converting factor subunit 1 adenylase</fullName>
    </alternativeName>
    <alternativeName>
        <fullName evidence="11">Sulfur carrier protein MoaD adenylyltransferase</fullName>
    </alternativeName>
</protein>
<evidence type="ECO:0000256" key="10">
    <source>
        <dbReference type="ARBA" id="ARBA00075110"/>
    </source>
</evidence>
<evidence type="ECO:0000256" key="9">
    <source>
        <dbReference type="ARBA" id="ARBA00073635"/>
    </source>
</evidence>
<dbReference type="EMBL" id="CADCWJ010000820">
    <property type="protein sequence ID" value="CAA9584188.1"/>
    <property type="molecule type" value="Genomic_DNA"/>
</dbReference>
<dbReference type="InterPro" id="IPR045886">
    <property type="entry name" value="ThiF/MoeB/HesA"/>
</dbReference>
<keyword evidence="14" id="KW-0548">Nucleotidyltransferase</keyword>
<keyword evidence="3" id="KW-0547">Nucleotide-binding</keyword>
<proteinExistence type="inferred from homology"/>
<evidence type="ECO:0000256" key="11">
    <source>
        <dbReference type="ARBA" id="ARBA00075328"/>
    </source>
</evidence>
<dbReference type="PANTHER" id="PTHR10953:SF102">
    <property type="entry name" value="ADENYLYLTRANSFERASE AND SULFURTRANSFERASE MOCS3"/>
    <property type="match status" value="1"/>
</dbReference>
<dbReference type="NCBIfam" id="NF004281">
    <property type="entry name" value="PRK05690.1"/>
    <property type="match status" value="1"/>
</dbReference>
<dbReference type="EC" id="2.7.7.80" evidence="8"/>
<comment type="function">
    <text evidence="6">Catalyzes the adenylation by ATP of the carboxyl group of the C-terminal glycine of sulfur carrier protein MoaD.</text>
</comment>
<dbReference type="SUPFAM" id="SSF52821">
    <property type="entry name" value="Rhodanese/Cell cycle control phosphatase"/>
    <property type="match status" value="1"/>
</dbReference>
<evidence type="ECO:0000256" key="2">
    <source>
        <dbReference type="ARBA" id="ARBA00022679"/>
    </source>
</evidence>
<evidence type="ECO:0000256" key="1">
    <source>
        <dbReference type="ARBA" id="ARBA00009919"/>
    </source>
</evidence>
<evidence type="ECO:0000259" key="13">
    <source>
        <dbReference type="PROSITE" id="PS50206"/>
    </source>
</evidence>
<comment type="subunit">
    <text evidence="7">Homodimer. Forms a stable heterotetrameric complex of 2 MoeB and 2 MoaD during adenylation of MoaD.</text>
</comment>
<dbReference type="InterPro" id="IPR035985">
    <property type="entry name" value="Ubiquitin-activating_enz"/>
</dbReference>
<dbReference type="GO" id="GO:0004792">
    <property type="term" value="F:thiosulfate-cyanide sulfurtransferase activity"/>
    <property type="evidence" value="ECO:0007669"/>
    <property type="project" value="TreeGrafter"/>
</dbReference>
<dbReference type="SMART" id="SM00450">
    <property type="entry name" value="RHOD"/>
    <property type="match status" value="1"/>
</dbReference>
<evidence type="ECO:0000256" key="3">
    <source>
        <dbReference type="ARBA" id="ARBA00022741"/>
    </source>
</evidence>
<dbReference type="Pfam" id="PF00899">
    <property type="entry name" value="ThiF"/>
    <property type="match status" value="1"/>
</dbReference>
<dbReference type="GO" id="GO:0008146">
    <property type="term" value="F:sulfotransferase activity"/>
    <property type="evidence" value="ECO:0007669"/>
    <property type="project" value="TreeGrafter"/>
</dbReference>
<evidence type="ECO:0000256" key="4">
    <source>
        <dbReference type="ARBA" id="ARBA00022840"/>
    </source>
</evidence>
<gene>
    <name evidence="14" type="ORF">AVDCRST_MAG87-3734</name>
</gene>
<dbReference type="PROSITE" id="PS50206">
    <property type="entry name" value="RHODANESE_3"/>
    <property type="match status" value="1"/>
</dbReference>
<organism evidence="14">
    <name type="scientific">uncultured Thermomicrobiales bacterium</name>
    <dbReference type="NCBI Taxonomy" id="1645740"/>
    <lineage>
        <taxon>Bacteria</taxon>
        <taxon>Pseudomonadati</taxon>
        <taxon>Thermomicrobiota</taxon>
        <taxon>Thermomicrobia</taxon>
        <taxon>Thermomicrobiales</taxon>
        <taxon>environmental samples</taxon>
    </lineage>
</organism>
<keyword evidence="2 14" id="KW-0808">Transferase</keyword>
<dbReference type="InterPro" id="IPR036873">
    <property type="entry name" value="Rhodanese-like_dom_sf"/>
</dbReference>
<dbReference type="AlphaFoldDB" id="A0A6J4VVM9"/>
<dbReference type="InterPro" id="IPR000594">
    <property type="entry name" value="ThiF_NAD_FAD-bd"/>
</dbReference>
<dbReference type="CDD" id="cd00757">
    <property type="entry name" value="ThiF_MoeB_HesA_family"/>
    <property type="match status" value="1"/>
</dbReference>